<proteinExistence type="predicted"/>
<feature type="region of interest" description="Disordered" evidence="1">
    <location>
        <begin position="1"/>
        <end position="55"/>
    </location>
</feature>
<dbReference type="AlphaFoldDB" id="A0AAV4R781"/>
<protein>
    <submittedName>
        <fullName evidence="2">Uncharacterized protein</fullName>
    </submittedName>
</protein>
<organism evidence="2 3">
    <name type="scientific">Caerostris extrusa</name>
    <name type="common">Bark spider</name>
    <name type="synonym">Caerostris bankana</name>
    <dbReference type="NCBI Taxonomy" id="172846"/>
    <lineage>
        <taxon>Eukaryota</taxon>
        <taxon>Metazoa</taxon>
        <taxon>Ecdysozoa</taxon>
        <taxon>Arthropoda</taxon>
        <taxon>Chelicerata</taxon>
        <taxon>Arachnida</taxon>
        <taxon>Araneae</taxon>
        <taxon>Araneomorphae</taxon>
        <taxon>Entelegynae</taxon>
        <taxon>Araneoidea</taxon>
        <taxon>Araneidae</taxon>
        <taxon>Caerostris</taxon>
    </lineage>
</organism>
<comment type="caution">
    <text evidence="2">The sequence shown here is derived from an EMBL/GenBank/DDBJ whole genome shotgun (WGS) entry which is preliminary data.</text>
</comment>
<evidence type="ECO:0000313" key="3">
    <source>
        <dbReference type="Proteomes" id="UP001054945"/>
    </source>
</evidence>
<evidence type="ECO:0000256" key="1">
    <source>
        <dbReference type="SAM" id="MobiDB-lite"/>
    </source>
</evidence>
<evidence type="ECO:0000313" key="2">
    <source>
        <dbReference type="EMBL" id="GIY17320.1"/>
    </source>
</evidence>
<feature type="compositionally biased region" description="Polar residues" evidence="1">
    <location>
        <begin position="7"/>
        <end position="16"/>
    </location>
</feature>
<dbReference type="Proteomes" id="UP001054945">
    <property type="component" value="Unassembled WGS sequence"/>
</dbReference>
<gene>
    <name evidence="2" type="ORF">CEXT_519651</name>
</gene>
<sequence>MKETRKVSQVQISSVASHGFPNDSAAPFKGSSSSAPPCLHPPFPAGSEERVDPSRKMKRSSFSSFSLARVFLHLHLHSGLPLKVVCCSHFAASWFV</sequence>
<reference evidence="2 3" key="1">
    <citation type="submission" date="2021-06" db="EMBL/GenBank/DDBJ databases">
        <title>Caerostris extrusa draft genome.</title>
        <authorList>
            <person name="Kono N."/>
            <person name="Arakawa K."/>
        </authorList>
    </citation>
    <scope>NUCLEOTIDE SEQUENCE [LARGE SCALE GENOMIC DNA]</scope>
</reference>
<accession>A0AAV4R781</accession>
<keyword evidence="3" id="KW-1185">Reference proteome</keyword>
<name>A0AAV4R781_CAEEX</name>
<dbReference type="EMBL" id="BPLR01007497">
    <property type="protein sequence ID" value="GIY17320.1"/>
    <property type="molecule type" value="Genomic_DNA"/>
</dbReference>